<comment type="caution">
    <text evidence="2">The sequence shown here is derived from an EMBL/GenBank/DDBJ whole genome shotgun (WGS) entry which is preliminary data.</text>
</comment>
<proteinExistence type="predicted"/>
<name>A0A9D1FXI2_9BACT</name>
<dbReference type="InterPro" id="IPR050993">
    <property type="entry name" value="Isochorismatase_domain"/>
</dbReference>
<dbReference type="InterPro" id="IPR000868">
    <property type="entry name" value="Isochorismatase-like_dom"/>
</dbReference>
<dbReference type="Pfam" id="PF00857">
    <property type="entry name" value="Isochorismatase"/>
    <property type="match status" value="1"/>
</dbReference>
<sequence>MNVLTPENSLLLIIDVQEKLVNALDKDIIVKRVTNLVKSARLLNIPVVATEQYPKGLGATVETVSAEFAENTPVFEKTSFNALEADGVLEKIKAFNKKQIVICGIETHICVHQTAAALLREGYEVYVIKDACASRSKYEFKQGIELMASNGVKVSCVEIVLFEWLKTAKNPCFKEIQALIK</sequence>
<feature type="domain" description="Isochorismatase-like" evidence="1">
    <location>
        <begin position="9"/>
        <end position="158"/>
    </location>
</feature>
<protein>
    <submittedName>
        <fullName evidence="2">Isochorismatase family protein</fullName>
    </submittedName>
</protein>
<reference evidence="2" key="1">
    <citation type="submission" date="2020-10" db="EMBL/GenBank/DDBJ databases">
        <authorList>
            <person name="Gilroy R."/>
        </authorList>
    </citation>
    <scope>NUCLEOTIDE SEQUENCE</scope>
    <source>
        <strain evidence="2">CHK152-2994</strain>
    </source>
</reference>
<evidence type="ECO:0000313" key="3">
    <source>
        <dbReference type="Proteomes" id="UP000824139"/>
    </source>
</evidence>
<evidence type="ECO:0000259" key="1">
    <source>
        <dbReference type="Pfam" id="PF00857"/>
    </source>
</evidence>
<dbReference type="SUPFAM" id="SSF52499">
    <property type="entry name" value="Isochorismatase-like hydrolases"/>
    <property type="match status" value="1"/>
</dbReference>
<gene>
    <name evidence="2" type="ORF">IAD41_09735</name>
</gene>
<dbReference type="PANTHER" id="PTHR14119:SF3">
    <property type="entry name" value="ISOCHORISMATASE DOMAIN-CONTAINING PROTEIN 2"/>
    <property type="match status" value="1"/>
</dbReference>
<reference evidence="2" key="2">
    <citation type="journal article" date="2021" name="PeerJ">
        <title>Extensive microbial diversity within the chicken gut microbiome revealed by metagenomics and culture.</title>
        <authorList>
            <person name="Gilroy R."/>
            <person name="Ravi A."/>
            <person name="Getino M."/>
            <person name="Pursley I."/>
            <person name="Horton D.L."/>
            <person name="Alikhan N.F."/>
            <person name="Baker D."/>
            <person name="Gharbi K."/>
            <person name="Hall N."/>
            <person name="Watson M."/>
            <person name="Adriaenssens E.M."/>
            <person name="Foster-Nyarko E."/>
            <person name="Jarju S."/>
            <person name="Secka A."/>
            <person name="Antonio M."/>
            <person name="Oren A."/>
            <person name="Chaudhuri R.R."/>
            <person name="La Ragione R."/>
            <person name="Hildebrand F."/>
            <person name="Pallen M.J."/>
        </authorList>
    </citation>
    <scope>NUCLEOTIDE SEQUENCE</scope>
    <source>
        <strain evidence="2">CHK152-2994</strain>
    </source>
</reference>
<dbReference type="AlphaFoldDB" id="A0A9D1FXI2"/>
<dbReference type="Proteomes" id="UP000824139">
    <property type="component" value="Unassembled WGS sequence"/>
</dbReference>
<dbReference type="InterPro" id="IPR036380">
    <property type="entry name" value="Isochorismatase-like_sf"/>
</dbReference>
<evidence type="ECO:0000313" key="2">
    <source>
        <dbReference type="EMBL" id="HIS83870.1"/>
    </source>
</evidence>
<dbReference type="EMBL" id="DVJO01000214">
    <property type="protein sequence ID" value="HIS83870.1"/>
    <property type="molecule type" value="Genomic_DNA"/>
</dbReference>
<organism evidence="2 3">
    <name type="scientific">Candidatus Scatenecus faecavium</name>
    <dbReference type="NCBI Taxonomy" id="2840915"/>
    <lineage>
        <taxon>Bacteria</taxon>
        <taxon>Candidatus Scatenecus</taxon>
    </lineage>
</organism>
<accession>A0A9D1FXI2</accession>
<dbReference type="Gene3D" id="3.40.50.850">
    <property type="entry name" value="Isochorismatase-like"/>
    <property type="match status" value="1"/>
</dbReference>
<dbReference type="PANTHER" id="PTHR14119">
    <property type="entry name" value="HYDROLASE"/>
    <property type="match status" value="1"/>
</dbReference>